<comment type="caution">
    <text evidence="11">The sequence shown here is derived from an EMBL/GenBank/DDBJ whole genome shotgun (WGS) entry which is preliminary data.</text>
</comment>
<evidence type="ECO:0000256" key="6">
    <source>
        <dbReference type="ARBA" id="ARBA00023004"/>
    </source>
</evidence>
<keyword evidence="10" id="KW-0812">Transmembrane</keyword>
<dbReference type="GO" id="GO:0005506">
    <property type="term" value="F:iron ion binding"/>
    <property type="evidence" value="ECO:0007669"/>
    <property type="project" value="InterPro"/>
</dbReference>
<accession>A0A167SKT7</accession>
<dbReference type="CDD" id="cd11041">
    <property type="entry name" value="CYP503A1-like"/>
    <property type="match status" value="1"/>
</dbReference>
<evidence type="ECO:0000313" key="11">
    <source>
        <dbReference type="EMBL" id="OAA59711.1"/>
    </source>
</evidence>
<keyword evidence="5 9" id="KW-0560">Oxidoreductase</keyword>
<evidence type="ECO:0000256" key="7">
    <source>
        <dbReference type="ARBA" id="ARBA00023033"/>
    </source>
</evidence>
<dbReference type="PRINTS" id="PR00465">
    <property type="entry name" value="EP450IV"/>
</dbReference>
<dbReference type="GO" id="GO:0016705">
    <property type="term" value="F:oxidoreductase activity, acting on paired donors, with incorporation or reduction of molecular oxygen"/>
    <property type="evidence" value="ECO:0007669"/>
    <property type="project" value="InterPro"/>
</dbReference>
<dbReference type="Pfam" id="PF00067">
    <property type="entry name" value="p450"/>
    <property type="match status" value="1"/>
</dbReference>
<dbReference type="Gene3D" id="1.10.630.10">
    <property type="entry name" value="Cytochrome P450"/>
    <property type="match status" value="1"/>
</dbReference>
<evidence type="ECO:0000313" key="12">
    <source>
        <dbReference type="Proteomes" id="UP000076874"/>
    </source>
</evidence>
<keyword evidence="3 8" id="KW-0349">Heme</keyword>
<keyword evidence="7 9" id="KW-0503">Monooxygenase</keyword>
<dbReference type="GO" id="GO:0004497">
    <property type="term" value="F:monooxygenase activity"/>
    <property type="evidence" value="ECO:0007669"/>
    <property type="project" value="UniProtKB-KW"/>
</dbReference>
<feature type="transmembrane region" description="Helical" evidence="10">
    <location>
        <begin position="12"/>
        <end position="33"/>
    </location>
</feature>
<evidence type="ECO:0000256" key="1">
    <source>
        <dbReference type="ARBA" id="ARBA00001971"/>
    </source>
</evidence>
<dbReference type="InterPro" id="IPR002403">
    <property type="entry name" value="Cyt_P450_E_grp-IV"/>
</dbReference>
<evidence type="ECO:0000256" key="10">
    <source>
        <dbReference type="SAM" id="Phobius"/>
    </source>
</evidence>
<dbReference type="PANTHER" id="PTHR46206">
    <property type="entry name" value="CYTOCHROME P450"/>
    <property type="match status" value="1"/>
</dbReference>
<comment type="cofactor">
    <cofactor evidence="1 8">
        <name>heme</name>
        <dbReference type="ChEBI" id="CHEBI:30413"/>
    </cofactor>
</comment>
<dbReference type="PANTHER" id="PTHR46206:SF7">
    <property type="entry name" value="P450, PUTATIVE (EUROFUNG)-RELATED"/>
    <property type="match status" value="1"/>
</dbReference>
<evidence type="ECO:0000256" key="3">
    <source>
        <dbReference type="ARBA" id="ARBA00022617"/>
    </source>
</evidence>
<reference evidence="11 12" key="1">
    <citation type="journal article" date="2016" name="Genome Biol. Evol.">
        <title>Divergent and convergent evolution of fungal pathogenicity.</title>
        <authorList>
            <person name="Shang Y."/>
            <person name="Xiao G."/>
            <person name="Zheng P."/>
            <person name="Cen K."/>
            <person name="Zhan S."/>
            <person name="Wang C."/>
        </authorList>
    </citation>
    <scope>NUCLEOTIDE SEQUENCE [LARGE SCALE GENOMIC DNA]</scope>
    <source>
        <strain evidence="11 12">RCEF 264</strain>
    </source>
</reference>
<gene>
    <name evidence="11" type="ORF">SPI_05909</name>
</gene>
<feature type="binding site" description="axial binding residue" evidence="8">
    <location>
        <position position="447"/>
    </location>
    <ligand>
        <name>heme</name>
        <dbReference type="ChEBI" id="CHEBI:30413"/>
    </ligand>
    <ligandPart>
        <name>Fe</name>
        <dbReference type="ChEBI" id="CHEBI:18248"/>
    </ligandPart>
</feature>
<keyword evidence="6 8" id="KW-0408">Iron</keyword>
<evidence type="ECO:0000256" key="8">
    <source>
        <dbReference type="PIRSR" id="PIRSR602403-1"/>
    </source>
</evidence>
<dbReference type="SUPFAM" id="SSF48264">
    <property type="entry name" value="Cytochrome P450"/>
    <property type="match status" value="1"/>
</dbReference>
<dbReference type="InterPro" id="IPR036396">
    <property type="entry name" value="Cyt_P450_sf"/>
</dbReference>
<dbReference type="InterPro" id="IPR001128">
    <property type="entry name" value="Cyt_P450"/>
</dbReference>
<dbReference type="AlphaFoldDB" id="A0A167SKT7"/>
<comment type="similarity">
    <text evidence="2 9">Belongs to the cytochrome P450 family.</text>
</comment>
<proteinExistence type="inferred from homology"/>
<keyword evidence="4 8" id="KW-0479">Metal-binding</keyword>
<dbReference type="Proteomes" id="UP000076874">
    <property type="component" value="Unassembled WGS sequence"/>
</dbReference>
<dbReference type="GO" id="GO:0020037">
    <property type="term" value="F:heme binding"/>
    <property type="evidence" value="ECO:0007669"/>
    <property type="project" value="InterPro"/>
</dbReference>
<evidence type="ECO:0000256" key="2">
    <source>
        <dbReference type="ARBA" id="ARBA00010617"/>
    </source>
</evidence>
<keyword evidence="10" id="KW-0472">Membrane</keyword>
<evidence type="ECO:0000256" key="5">
    <source>
        <dbReference type="ARBA" id="ARBA00023002"/>
    </source>
</evidence>
<dbReference type="PRINTS" id="PR00385">
    <property type="entry name" value="P450"/>
</dbReference>
<dbReference type="InterPro" id="IPR017972">
    <property type="entry name" value="Cyt_P450_CS"/>
</dbReference>
<evidence type="ECO:0000256" key="4">
    <source>
        <dbReference type="ARBA" id="ARBA00022723"/>
    </source>
</evidence>
<keyword evidence="12" id="KW-1185">Reference proteome</keyword>
<sequence>MTVVAMRTLEAWASRVVPLVAAVFSALLAAWLLPKCFNYIRLAAIPIVGKDLGSKEQRRQTYLTNARELYIDGYKRFKDAVFRITTSRDATVIVLTPKFLRELNKLPDTVLSFSKASNDTDVPIVPHTIAAKLTPALPRLSVQMAEEAGLALAREIPPTDGWNEVAVYQKLVRIVAMISGHVFVGPELSRTETYLDAAINYTLEISAAQRAVQEMRPWLRPFLARRLPAVQTLYRRAREADDFLRPVINRRKQPDALKDSTTPDDLLQWLIDALPQHPDEHSQDLAQVQLSLIFAAVHTTTIVTTNAFYNLAAMQEYIPILRQEVVQVLSDNDGAFTWRALQSMKKMDSFIKETLRLHPVTMVSFQRKVLKPITLSNGQHLPAGVTIEVPAVAVSSDPTIYPDPLTFDGLRYCGPRKADGNPAAAAHNQFVSVGPTDLVFGFGRHACPGRFFAANQIKMILAHALLRYDVQLEDGCTERYPNMEFANMVR</sequence>
<dbReference type="PROSITE" id="PS00086">
    <property type="entry name" value="CYTOCHROME_P450"/>
    <property type="match status" value="1"/>
</dbReference>
<organism evidence="11 12">
    <name type="scientific">Niveomyces insectorum RCEF 264</name>
    <dbReference type="NCBI Taxonomy" id="1081102"/>
    <lineage>
        <taxon>Eukaryota</taxon>
        <taxon>Fungi</taxon>
        <taxon>Dikarya</taxon>
        <taxon>Ascomycota</taxon>
        <taxon>Pezizomycotina</taxon>
        <taxon>Sordariomycetes</taxon>
        <taxon>Hypocreomycetidae</taxon>
        <taxon>Hypocreales</taxon>
        <taxon>Cordycipitaceae</taxon>
        <taxon>Niveomyces</taxon>
    </lineage>
</organism>
<name>A0A167SKT7_9HYPO</name>
<dbReference type="OrthoDB" id="1844152at2759"/>
<dbReference type="EMBL" id="AZHD01000010">
    <property type="protein sequence ID" value="OAA59711.1"/>
    <property type="molecule type" value="Genomic_DNA"/>
</dbReference>
<protein>
    <submittedName>
        <fullName evidence="11">Cytochrome P450</fullName>
    </submittedName>
</protein>
<dbReference type="STRING" id="1081102.A0A167SKT7"/>
<evidence type="ECO:0000256" key="9">
    <source>
        <dbReference type="RuleBase" id="RU000461"/>
    </source>
</evidence>
<keyword evidence="10" id="KW-1133">Transmembrane helix</keyword>